<gene>
    <name evidence="2" type="ORF">K457DRAFT_1869088</name>
</gene>
<feature type="region of interest" description="Disordered" evidence="1">
    <location>
        <begin position="75"/>
        <end position="145"/>
    </location>
</feature>
<evidence type="ECO:0000313" key="2">
    <source>
        <dbReference type="EMBL" id="OAQ36457.1"/>
    </source>
</evidence>
<name>A0A197KFF8_9FUNG</name>
<feature type="region of interest" description="Disordered" evidence="1">
    <location>
        <begin position="12"/>
        <end position="51"/>
    </location>
</feature>
<proteinExistence type="predicted"/>
<reference evidence="2 3" key="1">
    <citation type="submission" date="2016-05" db="EMBL/GenBank/DDBJ databases">
        <title>Genome sequencing reveals origins of a unique bacterial endosymbiosis in the earliest lineages of terrestrial Fungi.</title>
        <authorList>
            <consortium name="DOE Joint Genome Institute"/>
            <person name="Uehling J."/>
            <person name="Gryganskyi A."/>
            <person name="Hameed K."/>
            <person name="Tschaplinski T."/>
            <person name="Misztal P."/>
            <person name="Wu S."/>
            <person name="Desiro A."/>
            <person name="Vande Pol N."/>
            <person name="Du Z.-Y."/>
            <person name="Zienkiewicz A."/>
            <person name="Zienkiewicz K."/>
            <person name="Morin E."/>
            <person name="Tisserant E."/>
            <person name="Splivallo R."/>
            <person name="Hainaut M."/>
            <person name="Henrissat B."/>
            <person name="Ohm R."/>
            <person name="Kuo A."/>
            <person name="Yan J."/>
            <person name="Lipzen A."/>
            <person name="Nolan M."/>
            <person name="Labutti K."/>
            <person name="Barry K."/>
            <person name="Goldstein A."/>
            <person name="Labbe J."/>
            <person name="Schadt C."/>
            <person name="Tuskan G."/>
            <person name="Grigoriev I."/>
            <person name="Martin F."/>
            <person name="Vilgalys R."/>
            <person name="Bonito G."/>
        </authorList>
    </citation>
    <scope>NUCLEOTIDE SEQUENCE [LARGE SCALE GENOMIC DNA]</scope>
    <source>
        <strain evidence="2 3">AG-77</strain>
    </source>
</reference>
<dbReference type="EMBL" id="KV442011">
    <property type="protein sequence ID" value="OAQ36457.1"/>
    <property type="molecule type" value="Genomic_DNA"/>
</dbReference>
<protein>
    <submittedName>
        <fullName evidence="2">Uncharacterized protein</fullName>
    </submittedName>
</protein>
<keyword evidence="3" id="KW-1185">Reference proteome</keyword>
<organism evidence="2 3">
    <name type="scientific">Linnemannia elongata AG-77</name>
    <dbReference type="NCBI Taxonomy" id="1314771"/>
    <lineage>
        <taxon>Eukaryota</taxon>
        <taxon>Fungi</taxon>
        <taxon>Fungi incertae sedis</taxon>
        <taxon>Mucoromycota</taxon>
        <taxon>Mortierellomycotina</taxon>
        <taxon>Mortierellomycetes</taxon>
        <taxon>Mortierellales</taxon>
        <taxon>Mortierellaceae</taxon>
        <taxon>Linnemannia</taxon>
    </lineage>
</organism>
<sequence length="190" mass="21749">MEINSLLYKHLRVQRSGPPPSPPVQTFFSISPPKRPQHPSVRPPSPQHQQQEPLLLQKDSTLSALLRRSSLHQQQLQFDGDKVNHNESYGDLSNSTNNIDHSNAARSANDDYGACDGLNKDQGYDQSQDRRRRSQDSATATPMDYDNNDLLDLDANLKPQLKLHYGRLDFDETKHPDYYTLYKDTTLYNL</sequence>
<feature type="compositionally biased region" description="Basic and acidic residues" evidence="1">
    <location>
        <begin position="118"/>
        <end position="129"/>
    </location>
</feature>
<evidence type="ECO:0000313" key="3">
    <source>
        <dbReference type="Proteomes" id="UP000078512"/>
    </source>
</evidence>
<dbReference type="Proteomes" id="UP000078512">
    <property type="component" value="Unassembled WGS sequence"/>
</dbReference>
<dbReference type="AlphaFoldDB" id="A0A197KFF8"/>
<evidence type="ECO:0000256" key="1">
    <source>
        <dbReference type="SAM" id="MobiDB-lite"/>
    </source>
</evidence>
<feature type="compositionally biased region" description="Polar residues" evidence="1">
    <location>
        <begin position="91"/>
        <end position="106"/>
    </location>
</feature>
<accession>A0A197KFF8</accession>